<gene>
    <name evidence="2" type="ORF">AXF42_Ash021159</name>
</gene>
<organism evidence="2 3">
    <name type="scientific">Apostasia shenzhenica</name>
    <dbReference type="NCBI Taxonomy" id="1088818"/>
    <lineage>
        <taxon>Eukaryota</taxon>
        <taxon>Viridiplantae</taxon>
        <taxon>Streptophyta</taxon>
        <taxon>Embryophyta</taxon>
        <taxon>Tracheophyta</taxon>
        <taxon>Spermatophyta</taxon>
        <taxon>Magnoliopsida</taxon>
        <taxon>Liliopsida</taxon>
        <taxon>Asparagales</taxon>
        <taxon>Orchidaceae</taxon>
        <taxon>Apostasioideae</taxon>
        <taxon>Apostasia</taxon>
    </lineage>
</organism>
<evidence type="ECO:0000313" key="3">
    <source>
        <dbReference type="Proteomes" id="UP000236161"/>
    </source>
</evidence>
<dbReference type="Proteomes" id="UP000236161">
    <property type="component" value="Unassembled WGS sequence"/>
</dbReference>
<feature type="region of interest" description="Disordered" evidence="1">
    <location>
        <begin position="1"/>
        <end position="52"/>
    </location>
</feature>
<name>A0A2I0A914_9ASPA</name>
<feature type="compositionally biased region" description="Low complexity" evidence="1">
    <location>
        <begin position="7"/>
        <end position="24"/>
    </location>
</feature>
<proteinExistence type="predicted"/>
<evidence type="ECO:0000256" key="1">
    <source>
        <dbReference type="SAM" id="MobiDB-lite"/>
    </source>
</evidence>
<protein>
    <submittedName>
        <fullName evidence="2">Uncharacterized protein</fullName>
    </submittedName>
</protein>
<sequence>MAAAINSRSPRPSRSVHVSPSRYPTAGRGLFCGKQRESSDRTAGDGGSASRRCDKAAKWCNEADRDHRHWLGLHVQQQLTSKASTTSFSGDQMECA</sequence>
<accession>A0A2I0A914</accession>
<dbReference type="AlphaFoldDB" id="A0A2I0A914"/>
<keyword evidence="3" id="KW-1185">Reference proteome</keyword>
<evidence type="ECO:0000313" key="2">
    <source>
        <dbReference type="EMBL" id="PKA52040.1"/>
    </source>
</evidence>
<dbReference type="EMBL" id="KZ452010">
    <property type="protein sequence ID" value="PKA52040.1"/>
    <property type="molecule type" value="Genomic_DNA"/>
</dbReference>
<feature type="compositionally biased region" description="Basic and acidic residues" evidence="1">
    <location>
        <begin position="34"/>
        <end position="43"/>
    </location>
</feature>
<reference evidence="2 3" key="1">
    <citation type="journal article" date="2017" name="Nature">
        <title>The Apostasia genome and the evolution of orchids.</title>
        <authorList>
            <person name="Zhang G.Q."/>
            <person name="Liu K.W."/>
            <person name="Li Z."/>
            <person name="Lohaus R."/>
            <person name="Hsiao Y.Y."/>
            <person name="Niu S.C."/>
            <person name="Wang J.Y."/>
            <person name="Lin Y.C."/>
            <person name="Xu Q."/>
            <person name="Chen L.J."/>
            <person name="Yoshida K."/>
            <person name="Fujiwara S."/>
            <person name="Wang Z.W."/>
            <person name="Zhang Y.Q."/>
            <person name="Mitsuda N."/>
            <person name="Wang M."/>
            <person name="Liu G.H."/>
            <person name="Pecoraro L."/>
            <person name="Huang H.X."/>
            <person name="Xiao X.J."/>
            <person name="Lin M."/>
            <person name="Wu X.Y."/>
            <person name="Wu W.L."/>
            <person name="Chen Y.Y."/>
            <person name="Chang S.B."/>
            <person name="Sakamoto S."/>
            <person name="Ohme-Takagi M."/>
            <person name="Yagi M."/>
            <person name="Zeng S.J."/>
            <person name="Shen C.Y."/>
            <person name="Yeh C.M."/>
            <person name="Luo Y.B."/>
            <person name="Tsai W.C."/>
            <person name="Van de Peer Y."/>
            <person name="Liu Z.J."/>
        </authorList>
    </citation>
    <scope>NUCLEOTIDE SEQUENCE [LARGE SCALE GENOMIC DNA]</scope>
    <source>
        <strain evidence="3">cv. Shenzhen</strain>
        <tissue evidence="2">Stem</tissue>
    </source>
</reference>